<protein>
    <recommendedName>
        <fullName evidence="6">Attractin/MKLN-like beta-propeller domain-containing protein</fullName>
    </recommendedName>
</protein>
<dbReference type="Proteomes" id="UP000077315">
    <property type="component" value="Unassembled WGS sequence"/>
</dbReference>
<keyword evidence="4" id="KW-1133">Transmembrane helix</keyword>
<feature type="transmembrane region" description="Helical" evidence="4">
    <location>
        <begin position="410"/>
        <end position="429"/>
    </location>
</feature>
<keyword evidence="1" id="KW-0880">Kelch repeat</keyword>
<feature type="compositionally biased region" description="Gly residues" evidence="3">
    <location>
        <begin position="902"/>
        <end position="918"/>
    </location>
</feature>
<keyword evidence="5" id="KW-0732">Signal</keyword>
<dbReference type="EMBL" id="KV440996">
    <property type="protein sequence ID" value="OAD68161.1"/>
    <property type="molecule type" value="Genomic_DNA"/>
</dbReference>
<evidence type="ECO:0000313" key="7">
    <source>
        <dbReference type="EMBL" id="OAD68161.1"/>
    </source>
</evidence>
<dbReference type="InterPro" id="IPR056737">
    <property type="entry name" value="Beta-prop_ATRN-MKLN-like"/>
</dbReference>
<dbReference type="VEuPathDB" id="FungiDB:PHYBLDRAFT_173652"/>
<keyword evidence="2" id="KW-0677">Repeat</keyword>
<dbReference type="STRING" id="763407.A0A162ZP35"/>
<gene>
    <name evidence="7" type="ORF">PHYBLDRAFT_173652</name>
</gene>
<accession>A0A162ZP35</accession>
<dbReference type="Pfam" id="PF24981">
    <property type="entry name" value="Beta-prop_ATRN-LZTR1"/>
    <property type="match status" value="1"/>
</dbReference>
<dbReference type="PANTHER" id="PTHR46093">
    <property type="entry name" value="ACYL-COA-BINDING DOMAIN-CONTAINING PROTEIN 5"/>
    <property type="match status" value="1"/>
</dbReference>
<evidence type="ECO:0000313" key="8">
    <source>
        <dbReference type="Proteomes" id="UP000077315"/>
    </source>
</evidence>
<evidence type="ECO:0000256" key="4">
    <source>
        <dbReference type="SAM" id="Phobius"/>
    </source>
</evidence>
<feature type="domain" description="Attractin/MKLN-like beta-propeller" evidence="6">
    <location>
        <begin position="39"/>
        <end position="287"/>
    </location>
</feature>
<proteinExistence type="predicted"/>
<evidence type="ECO:0000256" key="2">
    <source>
        <dbReference type="ARBA" id="ARBA00022737"/>
    </source>
</evidence>
<feature type="chain" id="PRO_5007841330" description="Attractin/MKLN-like beta-propeller domain-containing protein" evidence="5">
    <location>
        <begin position="31"/>
        <end position="933"/>
    </location>
</feature>
<dbReference type="Gene3D" id="2.120.10.80">
    <property type="entry name" value="Kelch-type beta propeller"/>
    <property type="match status" value="2"/>
</dbReference>
<reference evidence="8" key="1">
    <citation type="submission" date="2015-06" db="EMBL/GenBank/DDBJ databases">
        <title>Expansion of signal transduction pathways in fungi by whole-genome duplication.</title>
        <authorList>
            <consortium name="DOE Joint Genome Institute"/>
            <person name="Corrochano L.M."/>
            <person name="Kuo A."/>
            <person name="Marcet-Houben M."/>
            <person name="Polaino S."/>
            <person name="Salamov A."/>
            <person name="Villalobos J.M."/>
            <person name="Alvarez M.I."/>
            <person name="Avalos J."/>
            <person name="Benito E.P."/>
            <person name="Benoit I."/>
            <person name="Burger G."/>
            <person name="Camino L.P."/>
            <person name="Canovas D."/>
            <person name="Cerda-Olmedo E."/>
            <person name="Cheng J.-F."/>
            <person name="Dominguez A."/>
            <person name="Elias M."/>
            <person name="Eslava A.P."/>
            <person name="Glaser F."/>
            <person name="Grimwood J."/>
            <person name="Gutierrez G."/>
            <person name="Heitman J."/>
            <person name="Henrissat B."/>
            <person name="Iturriaga E.A."/>
            <person name="Lang B.F."/>
            <person name="Lavin J.L."/>
            <person name="Lee S."/>
            <person name="Li W."/>
            <person name="Lindquist E."/>
            <person name="Lopez-Garcia S."/>
            <person name="Luque E.M."/>
            <person name="Marcos A.T."/>
            <person name="Martin J."/>
            <person name="McCluskey K."/>
            <person name="Medina H.R."/>
            <person name="Miralles-Duran A."/>
            <person name="Miyazaki A."/>
            <person name="Munoz-Torres E."/>
            <person name="Oguiza J.A."/>
            <person name="Ohm R."/>
            <person name="Olmedo M."/>
            <person name="Orejas M."/>
            <person name="Ortiz-Castellanos L."/>
            <person name="Pisabarro A.G."/>
            <person name="Rodriguez-Romero J."/>
            <person name="Ruiz-Herrera J."/>
            <person name="Ruiz-Vazquez R."/>
            <person name="Sanz C."/>
            <person name="Schackwitz W."/>
            <person name="Schmutz J."/>
            <person name="Shahriari M."/>
            <person name="Shelest E."/>
            <person name="Silva-Franco F."/>
            <person name="Soanes D."/>
            <person name="Syed K."/>
            <person name="Tagua V.G."/>
            <person name="Talbot N.J."/>
            <person name="Thon M."/>
            <person name="De vries R.P."/>
            <person name="Wiebenga A."/>
            <person name="Yadav J.S."/>
            <person name="Braun E.L."/>
            <person name="Baker S."/>
            <person name="Garre V."/>
            <person name="Horwitz B."/>
            <person name="Torres-Martinez S."/>
            <person name="Idnurm A."/>
            <person name="Herrera-Estrella A."/>
            <person name="Gabaldon T."/>
            <person name="Grigoriev I.V."/>
        </authorList>
    </citation>
    <scope>NUCLEOTIDE SEQUENCE [LARGE SCALE GENOMIC DNA]</scope>
    <source>
        <strain evidence="8">NRRL 1555(-)</strain>
    </source>
</reference>
<feature type="signal peptide" evidence="5">
    <location>
        <begin position="1"/>
        <end position="30"/>
    </location>
</feature>
<evidence type="ECO:0000256" key="1">
    <source>
        <dbReference type="ARBA" id="ARBA00022441"/>
    </source>
</evidence>
<dbReference type="AlphaFoldDB" id="A0A162ZP35"/>
<evidence type="ECO:0000259" key="6">
    <source>
        <dbReference type="Pfam" id="PF24981"/>
    </source>
</evidence>
<dbReference type="OrthoDB" id="10251809at2759"/>
<keyword evidence="4" id="KW-0812">Transmembrane</keyword>
<keyword evidence="4" id="KW-0472">Membrane</keyword>
<evidence type="ECO:0000256" key="5">
    <source>
        <dbReference type="SAM" id="SignalP"/>
    </source>
</evidence>
<dbReference type="InParanoid" id="A0A162ZP35"/>
<keyword evidence="8" id="KW-1185">Reference proteome</keyword>
<feature type="transmembrane region" description="Helical" evidence="4">
    <location>
        <begin position="461"/>
        <end position="483"/>
    </location>
</feature>
<dbReference type="RefSeq" id="XP_018286201.1">
    <property type="nucleotide sequence ID" value="XM_018437077.1"/>
</dbReference>
<sequence>MASVHLMNKRHIVVRALLFFFLFLFTPVESSYLIPSKYIKLVNNRYATASFVRNNALYTYGGESSLFNTSSFFTSMSLSPKDKSLIIETVPQSKPGPSCSYSAAVLLDDNQTVILFVGQAFNLSANSSMPIYTYSFLDPNPMWKEIKPVGNALWPDIRIGFSATLAPNGKIYVFGGVRIDTISPAMPFFSFDPRTHQIEIPSSPGDVQLYGHTGTMLPSGELVLSIGYRRTTSTVEGYFLGNQFVIVYNTNNDTWAKIRLTSETDELRMEGNSVLGPDQKTIFTFGGSGYSGSPNMTIFNTIVLLDTSTWTTSLASTRGALPVPRSLCSLGFIADDLLMISYDHLYIFTQNHLVPSFFLGIVFGITSDIVNVLQIETKKTKDYLWLIDSSDIINYIHPDDQDRFGLSGRAIAGIVVGVLAFVIIVTLLFKRPRKFVSTVLLISTRRTLWNKRLGEPIWTELCRLGCRVILLLIFALFMVYLIWQVMTSGISTIEIHEYSSIVQSPDIRICLDGWDGSDTFDIYNIRYSCITDSGYICDEYVTLLDMEIHQPRFSYEGSAKVCILFSPPEEFGLSPTRDGDSKGTRFAISLVTQINFTSGFYATVYPPKMNPNNVLYNITTTNNQTQLLTEDAINEWIINDSGTVRDSNTYFIPAGVSSTVEYQIQDHQYLQPAGWNNVGFLPLLNHTPEVVIKYGEGNSDRLLDIAGYTVLATLEVFPSQFAKVVLEEKRIYTLLDALGTLGGFFSLGAAAQIWLFGFRPSSPWGIVHRWSVGSMRRSIKRNLRTQFDSLNTSVPLATPVIPRFTAFSLGKDVNEDEYEYEYKYQEKEEELRASKEAQVPFIENSGASDGGNQNYRMEHMERRVQLLEKLFKSYYVDDEIFTELDLAIKQDNLEKYPKTAGGDSGNKNGTGGGNGSGSGNEHLNETFKGGYEN</sequence>
<dbReference type="GeneID" id="28997983"/>
<evidence type="ECO:0000256" key="3">
    <source>
        <dbReference type="SAM" id="MobiDB-lite"/>
    </source>
</evidence>
<organism evidence="7 8">
    <name type="scientific">Phycomyces blakesleeanus (strain ATCC 8743b / DSM 1359 / FGSC 10004 / NBRC 33097 / NRRL 1555)</name>
    <dbReference type="NCBI Taxonomy" id="763407"/>
    <lineage>
        <taxon>Eukaryota</taxon>
        <taxon>Fungi</taxon>
        <taxon>Fungi incertae sedis</taxon>
        <taxon>Mucoromycota</taxon>
        <taxon>Mucoromycotina</taxon>
        <taxon>Mucoromycetes</taxon>
        <taxon>Mucorales</taxon>
        <taxon>Phycomycetaceae</taxon>
        <taxon>Phycomyces</taxon>
    </lineage>
</organism>
<dbReference type="InterPro" id="IPR015915">
    <property type="entry name" value="Kelch-typ_b-propeller"/>
</dbReference>
<name>A0A162ZP35_PHYB8</name>
<feature type="region of interest" description="Disordered" evidence="3">
    <location>
        <begin position="895"/>
        <end position="933"/>
    </location>
</feature>
<dbReference type="CDD" id="cd12087">
    <property type="entry name" value="TM_EGFR-like"/>
    <property type="match status" value="1"/>
</dbReference>
<dbReference type="PANTHER" id="PTHR46093:SF18">
    <property type="entry name" value="FIBRONECTIN TYPE-III DOMAIN-CONTAINING PROTEIN"/>
    <property type="match status" value="1"/>
</dbReference>
<dbReference type="SUPFAM" id="SSF117281">
    <property type="entry name" value="Kelch motif"/>
    <property type="match status" value="1"/>
</dbReference>